<dbReference type="CDD" id="cd08071">
    <property type="entry name" value="MPN_DUF2466"/>
    <property type="match status" value="1"/>
</dbReference>
<evidence type="ECO:0000256" key="4">
    <source>
        <dbReference type="ARBA" id="ARBA00022833"/>
    </source>
</evidence>
<evidence type="ECO:0000256" key="1">
    <source>
        <dbReference type="ARBA" id="ARBA00022670"/>
    </source>
</evidence>
<proteinExistence type="predicted"/>
<comment type="caution">
    <text evidence="7">The sequence shown here is derived from an EMBL/GenBank/DDBJ whole genome shotgun (WGS) entry which is preliminary data.</text>
</comment>
<protein>
    <submittedName>
        <fullName evidence="7">DNA repair protein RadC</fullName>
    </submittedName>
</protein>
<evidence type="ECO:0000256" key="2">
    <source>
        <dbReference type="ARBA" id="ARBA00022723"/>
    </source>
</evidence>
<sequence length="148" mass="16415">MDAAEKAVVENALSILDRHLKAKSHALVSPEAVRAFLRLKLERQESEVFAMLFMDAKHRVIEYRELFFGTIDSASVYPREIVKASLLLNAAAVILVHNHPSGESSPSNADRVMTQRVKDALALVDVRVLDHLVVGHAEITSLAEMGWC</sequence>
<dbReference type="Pfam" id="PF04002">
    <property type="entry name" value="RadC"/>
    <property type="match status" value="1"/>
</dbReference>
<dbReference type="GO" id="GO:0006508">
    <property type="term" value="P:proteolysis"/>
    <property type="evidence" value="ECO:0007669"/>
    <property type="project" value="UniProtKB-KW"/>
</dbReference>
<evidence type="ECO:0000313" key="8">
    <source>
        <dbReference type="Proteomes" id="UP000242418"/>
    </source>
</evidence>
<evidence type="ECO:0000256" key="3">
    <source>
        <dbReference type="ARBA" id="ARBA00022801"/>
    </source>
</evidence>
<dbReference type="PROSITE" id="PS01302">
    <property type="entry name" value="UPF0758"/>
    <property type="match status" value="1"/>
</dbReference>
<evidence type="ECO:0000256" key="5">
    <source>
        <dbReference type="ARBA" id="ARBA00023049"/>
    </source>
</evidence>
<keyword evidence="8" id="KW-1185">Reference proteome</keyword>
<keyword evidence="3" id="KW-0378">Hydrolase</keyword>
<dbReference type="PANTHER" id="PTHR30471">
    <property type="entry name" value="DNA REPAIR PROTEIN RADC"/>
    <property type="match status" value="1"/>
</dbReference>
<dbReference type="NCBIfam" id="TIGR00608">
    <property type="entry name" value="radc"/>
    <property type="match status" value="1"/>
</dbReference>
<dbReference type="GO" id="GO:0008237">
    <property type="term" value="F:metallopeptidase activity"/>
    <property type="evidence" value="ECO:0007669"/>
    <property type="project" value="UniProtKB-KW"/>
</dbReference>
<organism evidence="7 8">
    <name type="scientific">Pseudomonas peli</name>
    <dbReference type="NCBI Taxonomy" id="592361"/>
    <lineage>
        <taxon>Bacteria</taxon>
        <taxon>Pseudomonadati</taxon>
        <taxon>Pseudomonadota</taxon>
        <taxon>Gammaproteobacteria</taxon>
        <taxon>Pseudomonadales</taxon>
        <taxon>Pseudomonadaceae</taxon>
        <taxon>Pseudomonas</taxon>
    </lineage>
</organism>
<evidence type="ECO:0000313" key="7">
    <source>
        <dbReference type="EMBL" id="SCW90433.1"/>
    </source>
</evidence>
<accession>A0AB37ZDP9</accession>
<dbReference type="InterPro" id="IPR020891">
    <property type="entry name" value="UPF0758_CS"/>
</dbReference>
<dbReference type="PANTHER" id="PTHR30471:SF3">
    <property type="entry name" value="UPF0758 PROTEIN YEES-RELATED"/>
    <property type="match status" value="1"/>
</dbReference>
<dbReference type="Gene3D" id="3.40.140.10">
    <property type="entry name" value="Cytidine Deaminase, domain 2"/>
    <property type="match status" value="1"/>
</dbReference>
<keyword evidence="4" id="KW-0862">Zinc</keyword>
<dbReference type="SUPFAM" id="SSF102712">
    <property type="entry name" value="JAB1/MPN domain"/>
    <property type="match status" value="1"/>
</dbReference>
<dbReference type="RefSeq" id="WP_090256299.1">
    <property type="nucleotide sequence ID" value="NZ_FMTL01000015.1"/>
</dbReference>
<keyword evidence="2" id="KW-0479">Metal-binding</keyword>
<dbReference type="InterPro" id="IPR037518">
    <property type="entry name" value="MPN"/>
</dbReference>
<reference evidence="7 8" key="1">
    <citation type="submission" date="2016-10" db="EMBL/GenBank/DDBJ databases">
        <authorList>
            <person name="Varghese N."/>
            <person name="Submissions S."/>
        </authorList>
    </citation>
    <scope>NUCLEOTIDE SEQUENCE [LARGE SCALE GENOMIC DNA]</scope>
    <source>
        <strain evidence="7 8">DSM 17833</strain>
    </source>
</reference>
<feature type="domain" description="MPN" evidence="6">
    <location>
        <begin position="26"/>
        <end position="148"/>
    </location>
</feature>
<dbReference type="GO" id="GO:0046872">
    <property type="term" value="F:metal ion binding"/>
    <property type="evidence" value="ECO:0007669"/>
    <property type="project" value="UniProtKB-KW"/>
</dbReference>
<keyword evidence="5" id="KW-0482">Metalloprotease</keyword>
<dbReference type="Proteomes" id="UP000242418">
    <property type="component" value="Unassembled WGS sequence"/>
</dbReference>
<dbReference type="AlphaFoldDB" id="A0AB37ZDP9"/>
<keyword evidence="1" id="KW-0645">Protease</keyword>
<gene>
    <name evidence="7" type="ORF">SAMN05216370_0143</name>
</gene>
<name>A0AB37ZDP9_9PSED</name>
<dbReference type="InterPro" id="IPR001405">
    <property type="entry name" value="UPF0758"/>
</dbReference>
<evidence type="ECO:0000259" key="6">
    <source>
        <dbReference type="PROSITE" id="PS50249"/>
    </source>
</evidence>
<dbReference type="EMBL" id="FMTL01000015">
    <property type="protein sequence ID" value="SCW90433.1"/>
    <property type="molecule type" value="Genomic_DNA"/>
</dbReference>
<dbReference type="PROSITE" id="PS50249">
    <property type="entry name" value="MPN"/>
    <property type="match status" value="1"/>
</dbReference>
<dbReference type="InterPro" id="IPR025657">
    <property type="entry name" value="RadC_JAB"/>
</dbReference>